<sequence>MQTDRDKTDTLPRTVGLRDLLLLSTGGMIGSAVFFFPAFTGQWVGPASIIAWLAAGVGMVSIALCYTELATAFPESGGPAVFPAETLGPNPLIRRFFSYLEGTSYALGWVFGVAVSAWYVANYLGSIPALSGVRGHTVLFGLLSIAASLFITLLGIDVTKRTNLVLTALILAVLTVVAAVGISNGTPENMTPFFTGSSTQFFASIGVAITGYGAWTVVPAAAGEVENPSRTIPRAIVGSLVLTTVFYTSVVLALHLTVPPSAFENGNLVMIAPLSAVTTNAGFPLFANYALPLAALVAIFTTMLVGMTGSARVLCSLAERGTFPTAFAATSDRTNAPYVALCAIAIAAAAVVVGKQVLGGIVLAALVGTVLPYAINIASFVGLRVYRRDVTPTFYAPGGLVTAAIALGFLSLLATALSVDHPVIAAFTVVVLLVGFVVQYIYNDMTTASDHSNAD</sequence>
<dbReference type="RefSeq" id="WP_089826109.1">
    <property type="nucleotide sequence ID" value="NZ_FODV01000010.1"/>
</dbReference>
<dbReference type="Pfam" id="PF13520">
    <property type="entry name" value="AA_permease_2"/>
    <property type="match status" value="1"/>
</dbReference>
<keyword evidence="3" id="KW-0812">Transmembrane</keyword>
<reference evidence="7" key="1">
    <citation type="submission" date="2016-10" db="EMBL/GenBank/DDBJ databases">
        <authorList>
            <person name="Varghese N."/>
            <person name="Submissions S."/>
        </authorList>
    </citation>
    <scope>NUCLEOTIDE SEQUENCE [LARGE SCALE GENOMIC DNA]</scope>
    <source>
        <strain evidence="7">CGMCC 1.10121</strain>
    </source>
</reference>
<dbReference type="GO" id="GO:0022857">
    <property type="term" value="F:transmembrane transporter activity"/>
    <property type="evidence" value="ECO:0007669"/>
    <property type="project" value="InterPro"/>
</dbReference>
<organism evidence="6 7">
    <name type="scientific">Halogranum amylolyticum</name>
    <dbReference type="NCBI Taxonomy" id="660520"/>
    <lineage>
        <taxon>Archaea</taxon>
        <taxon>Methanobacteriati</taxon>
        <taxon>Methanobacteriota</taxon>
        <taxon>Stenosarchaea group</taxon>
        <taxon>Halobacteria</taxon>
        <taxon>Halobacteriales</taxon>
        <taxon>Haloferacaceae</taxon>
    </lineage>
</organism>
<dbReference type="EMBL" id="FODV01000010">
    <property type="protein sequence ID" value="SEP01292.1"/>
    <property type="molecule type" value="Genomic_DNA"/>
</dbReference>
<evidence type="ECO:0000256" key="5">
    <source>
        <dbReference type="ARBA" id="ARBA00023136"/>
    </source>
</evidence>
<evidence type="ECO:0000256" key="2">
    <source>
        <dbReference type="ARBA" id="ARBA00022475"/>
    </source>
</evidence>
<dbReference type="PIRSF" id="PIRSF006060">
    <property type="entry name" value="AA_transporter"/>
    <property type="match status" value="1"/>
</dbReference>
<keyword evidence="4" id="KW-1133">Transmembrane helix</keyword>
<dbReference type="InterPro" id="IPR002293">
    <property type="entry name" value="AA/rel_permease1"/>
</dbReference>
<dbReference type="AlphaFoldDB" id="A0A1H8UDF1"/>
<dbReference type="PANTHER" id="PTHR42770:SF7">
    <property type="entry name" value="MEMBRANE PROTEIN"/>
    <property type="match status" value="1"/>
</dbReference>
<dbReference type="Gene3D" id="1.20.1740.10">
    <property type="entry name" value="Amino acid/polyamine transporter I"/>
    <property type="match status" value="1"/>
</dbReference>
<keyword evidence="2" id="KW-1003">Cell membrane</keyword>
<dbReference type="OrthoDB" id="200332at2157"/>
<accession>A0A1H8UDF1</accession>
<dbReference type="Proteomes" id="UP000199126">
    <property type="component" value="Unassembled WGS sequence"/>
</dbReference>
<proteinExistence type="predicted"/>
<evidence type="ECO:0000313" key="7">
    <source>
        <dbReference type="Proteomes" id="UP000199126"/>
    </source>
</evidence>
<dbReference type="InterPro" id="IPR050367">
    <property type="entry name" value="APC_superfamily"/>
</dbReference>
<evidence type="ECO:0000256" key="3">
    <source>
        <dbReference type="ARBA" id="ARBA00022692"/>
    </source>
</evidence>
<keyword evidence="7" id="KW-1185">Reference proteome</keyword>
<evidence type="ECO:0000256" key="1">
    <source>
        <dbReference type="ARBA" id="ARBA00004651"/>
    </source>
</evidence>
<name>A0A1H8UDF1_9EURY</name>
<gene>
    <name evidence="6" type="ORF">SAMN04487948_110132</name>
</gene>
<evidence type="ECO:0000313" key="6">
    <source>
        <dbReference type="EMBL" id="SEP01292.1"/>
    </source>
</evidence>
<dbReference type="GO" id="GO:0005886">
    <property type="term" value="C:plasma membrane"/>
    <property type="evidence" value="ECO:0007669"/>
    <property type="project" value="UniProtKB-SubCell"/>
</dbReference>
<protein>
    <submittedName>
        <fullName evidence="6">Amino acid permease</fullName>
    </submittedName>
</protein>
<keyword evidence="5" id="KW-0472">Membrane</keyword>
<comment type="subcellular location">
    <subcellularLocation>
        <location evidence="1">Cell membrane</location>
        <topology evidence="1">Multi-pass membrane protein</topology>
    </subcellularLocation>
</comment>
<dbReference type="PANTHER" id="PTHR42770">
    <property type="entry name" value="AMINO ACID TRANSPORTER-RELATED"/>
    <property type="match status" value="1"/>
</dbReference>
<evidence type="ECO:0000256" key="4">
    <source>
        <dbReference type="ARBA" id="ARBA00022989"/>
    </source>
</evidence>